<evidence type="ECO:0000256" key="4">
    <source>
        <dbReference type="RuleBase" id="RU361169"/>
    </source>
</evidence>
<dbReference type="InterPro" id="IPR012334">
    <property type="entry name" value="Pectin_lyas_fold"/>
</dbReference>
<name>A0AAQ3KK15_9LILI</name>
<accession>A0AAQ3KK15</accession>
<dbReference type="EMBL" id="CP136895">
    <property type="protein sequence ID" value="WOL09985.1"/>
    <property type="molecule type" value="Genomic_DNA"/>
</dbReference>
<dbReference type="Proteomes" id="UP001327560">
    <property type="component" value="Chromosome 6"/>
</dbReference>
<reference evidence="5 6" key="1">
    <citation type="submission" date="2023-10" db="EMBL/GenBank/DDBJ databases">
        <title>Chromosome-scale genome assembly provides insights into flower coloration mechanisms of Canna indica.</title>
        <authorList>
            <person name="Li C."/>
        </authorList>
    </citation>
    <scope>NUCLEOTIDE SEQUENCE [LARGE SCALE GENOMIC DNA]</scope>
    <source>
        <tissue evidence="5">Flower</tissue>
    </source>
</reference>
<keyword evidence="3 4" id="KW-0326">Glycosidase</keyword>
<dbReference type="AlphaFoldDB" id="A0AAQ3KK15"/>
<proteinExistence type="inferred from homology"/>
<dbReference type="InterPro" id="IPR006626">
    <property type="entry name" value="PbH1"/>
</dbReference>
<organism evidence="5 6">
    <name type="scientific">Canna indica</name>
    <name type="common">Indian-shot</name>
    <dbReference type="NCBI Taxonomy" id="4628"/>
    <lineage>
        <taxon>Eukaryota</taxon>
        <taxon>Viridiplantae</taxon>
        <taxon>Streptophyta</taxon>
        <taxon>Embryophyta</taxon>
        <taxon>Tracheophyta</taxon>
        <taxon>Spermatophyta</taxon>
        <taxon>Magnoliopsida</taxon>
        <taxon>Liliopsida</taxon>
        <taxon>Zingiberales</taxon>
        <taxon>Cannaceae</taxon>
        <taxon>Canna</taxon>
    </lineage>
</organism>
<dbReference type="GO" id="GO:0005975">
    <property type="term" value="P:carbohydrate metabolic process"/>
    <property type="evidence" value="ECO:0007669"/>
    <property type="project" value="InterPro"/>
</dbReference>
<keyword evidence="2 4" id="KW-0378">Hydrolase</keyword>
<evidence type="ECO:0000256" key="2">
    <source>
        <dbReference type="ARBA" id="ARBA00022801"/>
    </source>
</evidence>
<dbReference type="PANTHER" id="PTHR31339:SF83">
    <property type="entry name" value="OS03G0124900 PROTEIN"/>
    <property type="match status" value="1"/>
</dbReference>
<evidence type="ECO:0000256" key="3">
    <source>
        <dbReference type="ARBA" id="ARBA00023295"/>
    </source>
</evidence>
<dbReference type="InterPro" id="IPR051801">
    <property type="entry name" value="GH28_Enzymes"/>
</dbReference>
<keyword evidence="6" id="KW-1185">Reference proteome</keyword>
<evidence type="ECO:0000256" key="1">
    <source>
        <dbReference type="ARBA" id="ARBA00008834"/>
    </source>
</evidence>
<dbReference type="PANTHER" id="PTHR31339">
    <property type="entry name" value="PECTIN LYASE-RELATED"/>
    <property type="match status" value="1"/>
</dbReference>
<comment type="similarity">
    <text evidence="1 4">Belongs to the glycosyl hydrolase 28 family.</text>
</comment>
<evidence type="ECO:0008006" key="7">
    <source>
        <dbReference type="Google" id="ProtNLM"/>
    </source>
</evidence>
<dbReference type="GO" id="GO:0004650">
    <property type="term" value="F:polygalacturonase activity"/>
    <property type="evidence" value="ECO:0007669"/>
    <property type="project" value="InterPro"/>
</dbReference>
<evidence type="ECO:0000313" key="6">
    <source>
        <dbReference type="Proteomes" id="UP001327560"/>
    </source>
</evidence>
<gene>
    <name evidence="5" type="ORF">Cni_G18739</name>
</gene>
<dbReference type="InterPro" id="IPR000743">
    <property type="entry name" value="Glyco_hydro_28"/>
</dbReference>
<dbReference type="Pfam" id="PF00295">
    <property type="entry name" value="Glyco_hydro_28"/>
    <property type="match status" value="1"/>
</dbReference>
<dbReference type="SUPFAM" id="SSF51126">
    <property type="entry name" value="Pectin lyase-like"/>
    <property type="match status" value="1"/>
</dbReference>
<sequence length="495" mass="53159">MKHSLQRFNASEILVLCAVVAAALIGTSECARLKDRSYRAHHRRKGGPETELGGFNYAAVGAGGCRAHVASLTDFGGVGDGVTSNTAAFAAAVASLRQVACEGGAMLVVPAGQWLTGPFNLTSHFTLFLHRDAVILATEDINEWPIIDPLPSYGRGRDLPGGRYSNLIMGYNLTDVVITGDNGTINGQGKTWWDMFHGKELDYTRGYLIELMYSSQILISNLTLVDSPSWNVHPVYSSDVIVSGITILAPVNSPNTDGINPDSCSNVRIEDCYIVSGDDCIAIKSGWDEYGNAVNMPSQHILIRRLTCISPTSAVIALGSEMSGGIQDVRAEDITAINSESGVRIKTAIGRGAYVKDIFVRGMNLYTMKWVFWMTGGYGQHPDDNYDPNAIPVVQGISYSNVFAENVTMAAKLEGLPGSPFTGICISNVTAEVIKSKKPIWNCTDVEGVSSGVTPAPCAQLPDQGADAPSCPFPSDVLSVDYIELQQCSYRKNNP</sequence>
<dbReference type="Gene3D" id="2.160.20.10">
    <property type="entry name" value="Single-stranded right-handed beta-helix, Pectin lyase-like"/>
    <property type="match status" value="1"/>
</dbReference>
<dbReference type="SMART" id="SM00710">
    <property type="entry name" value="PbH1"/>
    <property type="match status" value="3"/>
</dbReference>
<dbReference type="InterPro" id="IPR011050">
    <property type="entry name" value="Pectin_lyase_fold/virulence"/>
</dbReference>
<evidence type="ECO:0000313" key="5">
    <source>
        <dbReference type="EMBL" id="WOL09985.1"/>
    </source>
</evidence>
<protein>
    <recommendedName>
        <fullName evidence="7">Polygalacturonase</fullName>
    </recommendedName>
</protein>